<feature type="domain" description="PRC-barrel" evidence="1">
    <location>
        <begin position="7"/>
        <end position="79"/>
    </location>
</feature>
<name>A0A0V8A0R0_9CYAN</name>
<protein>
    <recommendedName>
        <fullName evidence="1">PRC-barrel domain-containing protein</fullName>
    </recommendedName>
</protein>
<dbReference type="PANTHER" id="PTHR36740:SF1">
    <property type="entry name" value="PRC-BARREL DOMAIN-CONTAINING PROTEIN"/>
    <property type="match status" value="1"/>
</dbReference>
<dbReference type="Gene3D" id="2.30.30.240">
    <property type="entry name" value="PRC-barrel domain"/>
    <property type="match status" value="1"/>
</dbReference>
<dbReference type="Pfam" id="PF05239">
    <property type="entry name" value="PRC"/>
    <property type="match status" value="1"/>
</dbReference>
<keyword evidence="3" id="KW-1185">Reference proteome</keyword>
<evidence type="ECO:0000313" key="2">
    <source>
        <dbReference type="EMBL" id="KST70345.1"/>
    </source>
</evidence>
<dbReference type="OrthoDB" id="528625at2"/>
<comment type="caution">
    <text evidence="2">The sequence shown here is derived from an EMBL/GenBank/DDBJ whole genome shotgun (WGS) entry which is preliminary data.</text>
</comment>
<evidence type="ECO:0000313" key="3">
    <source>
        <dbReference type="Proteomes" id="UP000053372"/>
    </source>
</evidence>
<dbReference type="EMBL" id="LMTZ01000001">
    <property type="protein sequence ID" value="KST70345.1"/>
    <property type="molecule type" value="Genomic_DNA"/>
</dbReference>
<dbReference type="InterPro" id="IPR027275">
    <property type="entry name" value="PRC-brl_dom"/>
</dbReference>
<dbReference type="AlphaFoldDB" id="A0A0V8A0R0"/>
<dbReference type="RefSeq" id="WP_027844272.1">
    <property type="nucleotide sequence ID" value="NZ_LMTZ01000001.1"/>
</dbReference>
<reference evidence="2 3" key="1">
    <citation type="journal article" date="2015" name="Genome Announc.">
        <title>Draft Genome of the Euendolithic (true boring) Cyanobacterium Mastigocoleus testarum strain BC008.</title>
        <authorList>
            <person name="Guida B.S."/>
            <person name="Garcia-Pichel F."/>
        </authorList>
    </citation>
    <scope>NUCLEOTIDE SEQUENCE [LARGE SCALE GENOMIC DNA]</scope>
    <source>
        <strain evidence="2 3">BC008</strain>
    </source>
</reference>
<gene>
    <name evidence="2" type="ORF">BC008_44925</name>
</gene>
<evidence type="ECO:0000259" key="1">
    <source>
        <dbReference type="Pfam" id="PF05239"/>
    </source>
</evidence>
<proteinExistence type="predicted"/>
<accession>A0A0V8A0R0</accession>
<dbReference type="InterPro" id="IPR011033">
    <property type="entry name" value="PRC_barrel-like_sf"/>
</dbReference>
<sequence>MDIQLTAIRRSELLNLPVIDIESKEEIGRVDQVWLDIKAHKVTGLTCTRKLLWQSGQRQSYFHWAQVEKIGTKAVLVNTKRQVNFNLSELVDSIACNELFTENDSKIGSTIGYQFETKTGSVISYLFVFQNSLCLPSGIYQLSPADVIGIDYTKVIAFETAIRSAEKYGSSIVEKITSTVEFFKEDYIPSTAL</sequence>
<dbReference type="PANTHER" id="PTHR36740">
    <property type="entry name" value="PRC DOMAIN-CONTAINING PROTEIN"/>
    <property type="match status" value="1"/>
</dbReference>
<dbReference type="Proteomes" id="UP000053372">
    <property type="component" value="Unassembled WGS sequence"/>
</dbReference>
<organism evidence="2 3">
    <name type="scientific">Mastigocoleus testarum BC008</name>
    <dbReference type="NCBI Taxonomy" id="371196"/>
    <lineage>
        <taxon>Bacteria</taxon>
        <taxon>Bacillati</taxon>
        <taxon>Cyanobacteriota</taxon>
        <taxon>Cyanophyceae</taxon>
        <taxon>Nostocales</taxon>
        <taxon>Hapalosiphonaceae</taxon>
        <taxon>Mastigocoleus</taxon>
    </lineage>
</organism>
<dbReference type="SUPFAM" id="SSF50346">
    <property type="entry name" value="PRC-barrel domain"/>
    <property type="match status" value="1"/>
</dbReference>